<dbReference type="KEGG" id="pmet:G4Y79_01425"/>
<feature type="domain" description="N6 adenine-specific DNA methyltransferase N-terminal" evidence="10">
    <location>
        <begin position="14"/>
        <end position="136"/>
    </location>
</feature>
<sequence length="496" mass="55976">MTINGQAKLTQTQLESHLFEAANILRGPVDASDFKAYIFPLLFFKRLCDVFDEETSDAKATHGEVFPEDHRFKIPSGCHWIDVRHTASNLGNTLEYAFGQIQSANPDKLYHIFGDAQWSNKRRLSDALLKDLVEHFSQLRLSRSAVDPDVLGRAYEYLIKKFADLTNKKAGEFYTPRSVVTLMVDILDPKDTDTVYDPACGTGGMLLEAVHHVKESGGDIRLLFGRLYGQEKNLTTSSIARINLLLNEIDDFHIQRGDTLRQPAFYEGDQLAQFDCVIANPPFSLKNWGHKIWEADPFGRNFAGLPPATNGDYAWIQHMIKSTAPITGRTAVVLPHGVLFRMGKEGKLRRNILEKDMLEAVIGLGPNLFYGTGLSACILVFRMRKKPQRQENVIFIDASELYRKGRNQNTLESEHRAKILDWYKNYQNVEGAVQVVSINDIAANDWNLNIPLYVEPVIEEETITVEEALSKLNQSLNEAYAAEDALKELLMKAGLI</sequence>
<keyword evidence="5" id="KW-0949">S-adenosyl-L-methionine</keyword>
<evidence type="ECO:0000256" key="6">
    <source>
        <dbReference type="ARBA" id="ARBA00022747"/>
    </source>
</evidence>
<dbReference type="InterPro" id="IPR038333">
    <property type="entry name" value="T1MK-like_N_sf"/>
</dbReference>
<dbReference type="EC" id="2.1.1.72" evidence="2"/>
<name>A0A7S8E9V8_9CHLR</name>
<evidence type="ECO:0000259" key="10">
    <source>
        <dbReference type="Pfam" id="PF12161"/>
    </source>
</evidence>
<evidence type="ECO:0000313" key="12">
    <source>
        <dbReference type="Proteomes" id="UP000594468"/>
    </source>
</evidence>
<dbReference type="PROSITE" id="PS00092">
    <property type="entry name" value="N6_MTASE"/>
    <property type="match status" value="1"/>
</dbReference>
<reference evidence="11 12" key="1">
    <citation type="submission" date="2020-02" db="EMBL/GenBank/DDBJ databases">
        <authorList>
            <person name="Zheng R.K."/>
            <person name="Sun C.M."/>
        </authorList>
    </citation>
    <scope>NUCLEOTIDE SEQUENCE [LARGE SCALE GENOMIC DNA]</scope>
    <source>
        <strain evidence="12">rifampicinis</strain>
    </source>
</reference>
<dbReference type="InterPro" id="IPR002052">
    <property type="entry name" value="DNA_methylase_N6_adenine_CS"/>
</dbReference>
<keyword evidence="12" id="KW-1185">Reference proteome</keyword>
<keyword evidence="6" id="KW-0680">Restriction system</keyword>
<evidence type="ECO:0000259" key="9">
    <source>
        <dbReference type="Pfam" id="PF02384"/>
    </source>
</evidence>
<dbReference type="Pfam" id="PF02384">
    <property type="entry name" value="N6_Mtase"/>
    <property type="match status" value="1"/>
</dbReference>
<feature type="transmembrane region" description="Helical" evidence="8">
    <location>
        <begin position="360"/>
        <end position="381"/>
    </location>
</feature>
<evidence type="ECO:0000256" key="8">
    <source>
        <dbReference type="SAM" id="Phobius"/>
    </source>
</evidence>
<keyword evidence="8" id="KW-0472">Membrane</keyword>
<dbReference type="RefSeq" id="WP_195171134.1">
    <property type="nucleotide sequence ID" value="NZ_CP062983.1"/>
</dbReference>
<comment type="catalytic activity">
    <reaction evidence="7">
        <text>a 2'-deoxyadenosine in DNA + S-adenosyl-L-methionine = an N(6)-methyl-2'-deoxyadenosine in DNA + S-adenosyl-L-homocysteine + H(+)</text>
        <dbReference type="Rhea" id="RHEA:15197"/>
        <dbReference type="Rhea" id="RHEA-COMP:12418"/>
        <dbReference type="Rhea" id="RHEA-COMP:12419"/>
        <dbReference type="ChEBI" id="CHEBI:15378"/>
        <dbReference type="ChEBI" id="CHEBI:57856"/>
        <dbReference type="ChEBI" id="CHEBI:59789"/>
        <dbReference type="ChEBI" id="CHEBI:90615"/>
        <dbReference type="ChEBI" id="CHEBI:90616"/>
        <dbReference type="EC" id="2.1.1.72"/>
    </reaction>
</comment>
<evidence type="ECO:0000256" key="4">
    <source>
        <dbReference type="ARBA" id="ARBA00022679"/>
    </source>
</evidence>
<dbReference type="GO" id="GO:0009307">
    <property type="term" value="P:DNA restriction-modification system"/>
    <property type="evidence" value="ECO:0007669"/>
    <property type="project" value="UniProtKB-KW"/>
</dbReference>
<accession>A0A7S8E9V8</accession>
<dbReference type="PANTHER" id="PTHR42933">
    <property type="entry name" value="SLR6095 PROTEIN"/>
    <property type="match status" value="1"/>
</dbReference>
<dbReference type="AlphaFoldDB" id="A0A7S8E9V8"/>
<organism evidence="11 12">
    <name type="scientific">Phototrophicus methaneseepsis</name>
    <dbReference type="NCBI Taxonomy" id="2710758"/>
    <lineage>
        <taxon>Bacteria</taxon>
        <taxon>Bacillati</taxon>
        <taxon>Chloroflexota</taxon>
        <taxon>Candidatus Thermofontia</taxon>
        <taxon>Phototrophicales</taxon>
        <taxon>Phototrophicaceae</taxon>
        <taxon>Phototrophicus</taxon>
    </lineage>
</organism>
<evidence type="ECO:0000313" key="11">
    <source>
        <dbReference type="EMBL" id="QPC83065.1"/>
    </source>
</evidence>
<dbReference type="REBASE" id="456855">
    <property type="entry name" value="M1.AspRifORF1425P"/>
</dbReference>
<proteinExistence type="inferred from homology"/>
<keyword evidence="8" id="KW-1133">Transmembrane helix</keyword>
<evidence type="ECO:0000256" key="1">
    <source>
        <dbReference type="ARBA" id="ARBA00006594"/>
    </source>
</evidence>
<gene>
    <name evidence="11" type="ORF">G4Y79_01425</name>
</gene>
<dbReference type="GO" id="GO:0003677">
    <property type="term" value="F:DNA binding"/>
    <property type="evidence" value="ECO:0007669"/>
    <property type="project" value="InterPro"/>
</dbReference>
<dbReference type="EMBL" id="CP062983">
    <property type="protein sequence ID" value="QPC83065.1"/>
    <property type="molecule type" value="Genomic_DNA"/>
</dbReference>
<dbReference type="PRINTS" id="PR00507">
    <property type="entry name" value="N12N6MTFRASE"/>
</dbReference>
<evidence type="ECO:0000256" key="5">
    <source>
        <dbReference type="ARBA" id="ARBA00022691"/>
    </source>
</evidence>
<dbReference type="GO" id="GO:0009007">
    <property type="term" value="F:site-specific DNA-methyltransferase (adenine-specific) activity"/>
    <property type="evidence" value="ECO:0007669"/>
    <property type="project" value="UniProtKB-EC"/>
</dbReference>
<dbReference type="GO" id="GO:0032259">
    <property type="term" value="P:methylation"/>
    <property type="evidence" value="ECO:0007669"/>
    <property type="project" value="UniProtKB-KW"/>
</dbReference>
<dbReference type="Pfam" id="PF12161">
    <property type="entry name" value="HsdM_N"/>
    <property type="match status" value="1"/>
</dbReference>
<keyword evidence="8" id="KW-0812">Transmembrane</keyword>
<dbReference type="Gene3D" id="1.20.1260.30">
    <property type="match status" value="1"/>
</dbReference>
<dbReference type="InterPro" id="IPR051537">
    <property type="entry name" value="DNA_Adenine_Mtase"/>
</dbReference>
<dbReference type="Gene3D" id="3.40.50.150">
    <property type="entry name" value="Vaccinia Virus protein VP39"/>
    <property type="match status" value="1"/>
</dbReference>
<dbReference type="PANTHER" id="PTHR42933:SF3">
    <property type="entry name" value="TYPE I RESTRICTION ENZYME MJAVIII METHYLASE SUBUNIT"/>
    <property type="match status" value="1"/>
</dbReference>
<dbReference type="GO" id="GO:0008170">
    <property type="term" value="F:N-methyltransferase activity"/>
    <property type="evidence" value="ECO:0007669"/>
    <property type="project" value="InterPro"/>
</dbReference>
<protein>
    <recommendedName>
        <fullName evidence="2">site-specific DNA-methyltransferase (adenine-specific)</fullName>
        <ecNumber evidence="2">2.1.1.72</ecNumber>
    </recommendedName>
</protein>
<comment type="similarity">
    <text evidence="1">Belongs to the N(4)/N(6)-methyltransferase family.</text>
</comment>
<feature type="domain" description="DNA methylase adenine-specific" evidence="9">
    <location>
        <begin position="147"/>
        <end position="461"/>
    </location>
</feature>
<dbReference type="SUPFAM" id="SSF53335">
    <property type="entry name" value="S-adenosyl-L-methionine-dependent methyltransferases"/>
    <property type="match status" value="1"/>
</dbReference>
<keyword evidence="4 11" id="KW-0808">Transferase</keyword>
<dbReference type="InterPro" id="IPR029063">
    <property type="entry name" value="SAM-dependent_MTases_sf"/>
</dbReference>
<evidence type="ECO:0000256" key="7">
    <source>
        <dbReference type="ARBA" id="ARBA00047942"/>
    </source>
</evidence>
<dbReference type="InterPro" id="IPR022749">
    <property type="entry name" value="D12N6_MeTrfase_N"/>
</dbReference>
<evidence type="ECO:0000256" key="2">
    <source>
        <dbReference type="ARBA" id="ARBA00011900"/>
    </source>
</evidence>
<evidence type="ECO:0000256" key="3">
    <source>
        <dbReference type="ARBA" id="ARBA00022603"/>
    </source>
</evidence>
<dbReference type="InterPro" id="IPR003356">
    <property type="entry name" value="DNA_methylase_A-5"/>
</dbReference>
<dbReference type="Proteomes" id="UP000594468">
    <property type="component" value="Chromosome"/>
</dbReference>
<keyword evidence="3 11" id="KW-0489">Methyltransferase</keyword>